<proteinExistence type="inferred from homology"/>
<comment type="pathway">
    <text evidence="2">Secondary metabolite biosynthesis.</text>
</comment>
<keyword evidence="11" id="KW-1185">Reference proteome</keyword>
<keyword evidence="7 8" id="KW-0472">Membrane</keyword>
<dbReference type="GO" id="GO:0006629">
    <property type="term" value="P:lipid metabolic process"/>
    <property type="evidence" value="ECO:0007669"/>
    <property type="project" value="InterPro"/>
</dbReference>
<comment type="subcellular location">
    <subcellularLocation>
        <location evidence="1">Membrane</location>
        <topology evidence="1">Multi-pass membrane protein</topology>
    </subcellularLocation>
</comment>
<dbReference type="GO" id="GO:0008374">
    <property type="term" value="F:O-acyltransferase activity"/>
    <property type="evidence" value="ECO:0007669"/>
    <property type="project" value="InterPro"/>
</dbReference>
<protein>
    <recommendedName>
        <fullName evidence="9">Wax synthase domain-containing protein</fullName>
    </recommendedName>
</protein>
<evidence type="ECO:0000256" key="3">
    <source>
        <dbReference type="ARBA" id="ARBA00007282"/>
    </source>
</evidence>
<keyword evidence="4" id="KW-0808">Transferase</keyword>
<dbReference type="STRING" id="97972.A0A2V1DXK9"/>
<evidence type="ECO:0000313" key="10">
    <source>
        <dbReference type="EMBL" id="PVI02642.1"/>
    </source>
</evidence>
<keyword evidence="6 8" id="KW-1133">Transmembrane helix</keyword>
<evidence type="ECO:0000256" key="4">
    <source>
        <dbReference type="ARBA" id="ARBA00022679"/>
    </source>
</evidence>
<dbReference type="PANTHER" id="PTHR31595">
    <property type="entry name" value="LONG-CHAIN-ALCOHOL O-FATTY-ACYLTRANSFERASE 3-RELATED"/>
    <property type="match status" value="1"/>
</dbReference>
<evidence type="ECO:0000259" key="9">
    <source>
        <dbReference type="Pfam" id="PF13813"/>
    </source>
</evidence>
<evidence type="ECO:0000313" key="11">
    <source>
        <dbReference type="Proteomes" id="UP000244855"/>
    </source>
</evidence>
<dbReference type="AlphaFoldDB" id="A0A2V1DXK9"/>
<comment type="similarity">
    <text evidence="3">Belongs to the wax synthase family.</text>
</comment>
<evidence type="ECO:0000256" key="7">
    <source>
        <dbReference type="ARBA" id="ARBA00023136"/>
    </source>
</evidence>
<dbReference type="EMBL" id="KZ805340">
    <property type="protein sequence ID" value="PVI02642.1"/>
    <property type="molecule type" value="Genomic_DNA"/>
</dbReference>
<feature type="transmembrane region" description="Helical" evidence="8">
    <location>
        <begin position="201"/>
        <end position="219"/>
    </location>
</feature>
<feature type="domain" description="Wax synthase" evidence="9">
    <location>
        <begin position="241"/>
        <end position="329"/>
    </location>
</feature>
<evidence type="ECO:0000256" key="8">
    <source>
        <dbReference type="SAM" id="Phobius"/>
    </source>
</evidence>
<name>A0A2V1DXK9_9PLEO</name>
<evidence type="ECO:0000256" key="6">
    <source>
        <dbReference type="ARBA" id="ARBA00022989"/>
    </source>
</evidence>
<dbReference type="PANTHER" id="PTHR31595:SF57">
    <property type="entry name" value="OS04G0481900 PROTEIN"/>
    <property type="match status" value="1"/>
</dbReference>
<organism evidence="10 11">
    <name type="scientific">Periconia macrospinosa</name>
    <dbReference type="NCBI Taxonomy" id="97972"/>
    <lineage>
        <taxon>Eukaryota</taxon>
        <taxon>Fungi</taxon>
        <taxon>Dikarya</taxon>
        <taxon>Ascomycota</taxon>
        <taxon>Pezizomycotina</taxon>
        <taxon>Dothideomycetes</taxon>
        <taxon>Pleosporomycetidae</taxon>
        <taxon>Pleosporales</taxon>
        <taxon>Massarineae</taxon>
        <taxon>Periconiaceae</taxon>
        <taxon>Periconia</taxon>
    </lineage>
</organism>
<reference evidence="10 11" key="1">
    <citation type="journal article" date="2018" name="Sci. Rep.">
        <title>Comparative genomics provides insights into the lifestyle and reveals functional heterogeneity of dark septate endophytic fungi.</title>
        <authorList>
            <person name="Knapp D.G."/>
            <person name="Nemeth J.B."/>
            <person name="Barry K."/>
            <person name="Hainaut M."/>
            <person name="Henrissat B."/>
            <person name="Johnson J."/>
            <person name="Kuo A."/>
            <person name="Lim J.H.P."/>
            <person name="Lipzen A."/>
            <person name="Nolan M."/>
            <person name="Ohm R.A."/>
            <person name="Tamas L."/>
            <person name="Grigoriev I.V."/>
            <person name="Spatafora J.W."/>
            <person name="Nagy L.G."/>
            <person name="Kovacs G.M."/>
        </authorList>
    </citation>
    <scope>NUCLEOTIDE SEQUENCE [LARGE SCALE GENOMIC DNA]</scope>
    <source>
        <strain evidence="10 11">DSE2036</strain>
    </source>
</reference>
<dbReference type="Pfam" id="PF13813">
    <property type="entry name" value="MBOAT_2"/>
    <property type="match status" value="1"/>
</dbReference>
<dbReference type="InterPro" id="IPR044851">
    <property type="entry name" value="Wax_synthase"/>
</dbReference>
<evidence type="ECO:0000256" key="5">
    <source>
        <dbReference type="ARBA" id="ARBA00022692"/>
    </source>
</evidence>
<evidence type="ECO:0000256" key="2">
    <source>
        <dbReference type="ARBA" id="ARBA00005179"/>
    </source>
</evidence>
<dbReference type="InterPro" id="IPR032805">
    <property type="entry name" value="Wax_synthase_dom"/>
</dbReference>
<sequence>MHLEAAAPHANTTLQEPQSSIVPHFLLYIAQVVALASPQFRYRRTIFNMLIVGLASYALTHPHFTNDMARAQPFNIGWSFYLATLAKLNFSDPPEFHYWRSDRPAREPSSYVAFGFAKVKWAISLMLNTRGIRWNYEVKNVPAVLPQSKSRFLASRALKFAKNLLLADFFFQLGIRLLYTTPDGHIGQLNSKYMTMRHADWRWGFAKVFVFGATPYFAMSMQYEQFAFMAVLLGLSHPEDWPSMFNPIRGTTTVRDFWGRYWHQQLRHMLSQYTEAFCAYFNIRKGTNMSSYTKLWLSFLISGTFHSLASLQMPHPANLTPGERSLGFFYFFLWNVSAITVEDFLQWCGRRISPKMMEGNGSMKTVVGYVWVTLVMWQGLPLVGDMCLRLRVGAESPLPFSLSKVYVERYVGIPPL</sequence>
<dbReference type="OrthoDB" id="1077582at2759"/>
<feature type="transmembrane region" description="Helical" evidence="8">
    <location>
        <begin position="21"/>
        <end position="40"/>
    </location>
</feature>
<evidence type="ECO:0000256" key="1">
    <source>
        <dbReference type="ARBA" id="ARBA00004141"/>
    </source>
</evidence>
<gene>
    <name evidence="10" type="ORF">DM02DRAFT_670386</name>
</gene>
<accession>A0A2V1DXK9</accession>
<keyword evidence="5 8" id="KW-0812">Transmembrane</keyword>
<dbReference type="Proteomes" id="UP000244855">
    <property type="component" value="Unassembled WGS sequence"/>
</dbReference>
<dbReference type="GO" id="GO:0016020">
    <property type="term" value="C:membrane"/>
    <property type="evidence" value="ECO:0007669"/>
    <property type="project" value="UniProtKB-SubCell"/>
</dbReference>